<organism evidence="5 6">
    <name type="scientific">Photobacterium leiognathi subsp. mandapamensis</name>
    <name type="common">Photobacterium mandapamensis</name>
    <dbReference type="NCBI Taxonomy" id="48408"/>
    <lineage>
        <taxon>Bacteria</taxon>
        <taxon>Pseudomonadati</taxon>
        <taxon>Pseudomonadota</taxon>
        <taxon>Gammaproteobacteria</taxon>
        <taxon>Vibrionales</taxon>
        <taxon>Vibrionaceae</taxon>
        <taxon>Photobacterium</taxon>
    </lineage>
</organism>
<dbReference type="SUPFAM" id="SSF48403">
    <property type="entry name" value="Ankyrin repeat"/>
    <property type="match status" value="1"/>
</dbReference>
<dbReference type="EMBL" id="PYNS01000008">
    <property type="protein sequence ID" value="PSV11083.1"/>
    <property type="molecule type" value="Genomic_DNA"/>
</dbReference>
<keyword evidence="4" id="KW-0732">Signal</keyword>
<comment type="caution">
    <text evidence="5">The sequence shown here is derived from an EMBL/GenBank/DDBJ whole genome shotgun (WGS) entry which is preliminary data.</text>
</comment>
<dbReference type="SMART" id="SM00248">
    <property type="entry name" value="ANK"/>
    <property type="match status" value="3"/>
</dbReference>
<evidence type="ECO:0000256" key="1">
    <source>
        <dbReference type="ARBA" id="ARBA00022737"/>
    </source>
</evidence>
<dbReference type="AlphaFoldDB" id="A0A2T3KVE6"/>
<keyword evidence="1" id="KW-0677">Repeat</keyword>
<dbReference type="PANTHER" id="PTHR24171">
    <property type="entry name" value="ANKYRIN REPEAT DOMAIN-CONTAINING PROTEIN 39-RELATED"/>
    <property type="match status" value="1"/>
</dbReference>
<name>A0A2T3KVE6_PHOLD</name>
<dbReference type="Pfam" id="PF12796">
    <property type="entry name" value="Ank_2"/>
    <property type="match status" value="1"/>
</dbReference>
<feature type="chain" id="PRO_5015511128" evidence="4">
    <location>
        <begin position="20"/>
        <end position="150"/>
    </location>
</feature>
<feature type="repeat" description="ANK" evidence="3">
    <location>
        <begin position="62"/>
        <end position="94"/>
    </location>
</feature>
<sequence length="150" mass="16141">MKKIVAAVLLFLVSVNAYANSDLKGEYKKLVDIFFDAVRVGHVGVVNEFLTNGFPVDQRNSKSYTPLMVAAYSGQTKMVDILVAGGADACATDKRGNTALMGALFKGELGIVKKLYDIECDPSATNNAGQTLDDFAEMFGKQEFLQSLGS</sequence>
<evidence type="ECO:0000256" key="4">
    <source>
        <dbReference type="SAM" id="SignalP"/>
    </source>
</evidence>
<evidence type="ECO:0000256" key="3">
    <source>
        <dbReference type="PROSITE-ProRule" id="PRU00023"/>
    </source>
</evidence>
<dbReference type="PROSITE" id="PS50297">
    <property type="entry name" value="ANK_REP_REGION"/>
    <property type="match status" value="1"/>
</dbReference>
<feature type="signal peptide" evidence="4">
    <location>
        <begin position="1"/>
        <end position="19"/>
    </location>
</feature>
<dbReference type="InterPro" id="IPR002110">
    <property type="entry name" value="Ankyrin_rpt"/>
</dbReference>
<evidence type="ECO:0000313" key="6">
    <source>
        <dbReference type="Proteomes" id="UP000240530"/>
    </source>
</evidence>
<dbReference type="Proteomes" id="UP000240530">
    <property type="component" value="Unassembled WGS sequence"/>
</dbReference>
<dbReference type="InterPro" id="IPR036770">
    <property type="entry name" value="Ankyrin_rpt-contain_sf"/>
</dbReference>
<keyword evidence="2 3" id="KW-0040">ANK repeat</keyword>
<accession>A0A2T3KVE6</accession>
<protein>
    <submittedName>
        <fullName evidence="5">Ankyrin repeat domain-containing protein</fullName>
    </submittedName>
</protein>
<dbReference type="Gene3D" id="1.25.40.20">
    <property type="entry name" value="Ankyrin repeat-containing domain"/>
    <property type="match status" value="2"/>
</dbReference>
<evidence type="ECO:0000256" key="2">
    <source>
        <dbReference type="ARBA" id="ARBA00023043"/>
    </source>
</evidence>
<proteinExistence type="predicted"/>
<evidence type="ECO:0000313" key="5">
    <source>
        <dbReference type="EMBL" id="PSV11083.1"/>
    </source>
</evidence>
<reference evidence="5 6" key="1">
    <citation type="submission" date="2018-03" db="EMBL/GenBank/DDBJ databases">
        <title>Whole genome sequencing of Histamine producing bacteria.</title>
        <authorList>
            <person name="Butler K."/>
        </authorList>
    </citation>
    <scope>NUCLEOTIDE SEQUENCE [LARGE SCALE GENOMIC DNA]</scope>
    <source>
        <strain evidence="5 6">Res.4.1</strain>
    </source>
</reference>
<gene>
    <name evidence="5" type="ORF">C0W93_10140</name>
</gene>
<dbReference type="RefSeq" id="WP_107184970.1">
    <property type="nucleotide sequence ID" value="NZ_CP131574.1"/>
</dbReference>
<dbReference type="PROSITE" id="PS50088">
    <property type="entry name" value="ANK_REPEAT"/>
    <property type="match status" value="1"/>
</dbReference>